<protein>
    <recommendedName>
        <fullName evidence="3">Glycosyltransferase subfamily 4-like N-terminal domain-containing protein</fullName>
    </recommendedName>
</protein>
<dbReference type="SUPFAM" id="SSF53756">
    <property type="entry name" value="UDP-Glycosyltransferase/glycogen phosphorylase"/>
    <property type="match status" value="1"/>
</dbReference>
<dbReference type="EMBL" id="JBHULE010000027">
    <property type="protein sequence ID" value="MFD2564820.1"/>
    <property type="molecule type" value="Genomic_DNA"/>
</dbReference>
<dbReference type="RefSeq" id="WP_378294677.1">
    <property type="nucleotide sequence ID" value="NZ_JBHULE010000027.1"/>
</dbReference>
<evidence type="ECO:0000313" key="1">
    <source>
        <dbReference type="EMBL" id="MFD2564820.1"/>
    </source>
</evidence>
<name>A0ABW5LJM4_9FLAO</name>
<organism evidence="1 2">
    <name type="scientific">Aquimarina rubra</name>
    <dbReference type="NCBI Taxonomy" id="1920033"/>
    <lineage>
        <taxon>Bacteria</taxon>
        <taxon>Pseudomonadati</taxon>
        <taxon>Bacteroidota</taxon>
        <taxon>Flavobacteriia</taxon>
        <taxon>Flavobacteriales</taxon>
        <taxon>Flavobacteriaceae</taxon>
        <taxon>Aquimarina</taxon>
    </lineage>
</organism>
<dbReference type="Gene3D" id="3.40.50.2000">
    <property type="entry name" value="Glycogen Phosphorylase B"/>
    <property type="match status" value="1"/>
</dbReference>
<evidence type="ECO:0000313" key="2">
    <source>
        <dbReference type="Proteomes" id="UP001597319"/>
    </source>
</evidence>
<proteinExistence type="predicted"/>
<dbReference type="Proteomes" id="UP001597319">
    <property type="component" value="Unassembled WGS sequence"/>
</dbReference>
<evidence type="ECO:0008006" key="3">
    <source>
        <dbReference type="Google" id="ProtNLM"/>
    </source>
</evidence>
<reference evidence="2" key="1">
    <citation type="journal article" date="2019" name="Int. J. Syst. Evol. Microbiol.">
        <title>The Global Catalogue of Microorganisms (GCM) 10K type strain sequencing project: providing services to taxonomists for standard genome sequencing and annotation.</title>
        <authorList>
            <consortium name="The Broad Institute Genomics Platform"/>
            <consortium name="The Broad Institute Genome Sequencing Center for Infectious Disease"/>
            <person name="Wu L."/>
            <person name="Ma J."/>
        </authorList>
    </citation>
    <scope>NUCLEOTIDE SEQUENCE [LARGE SCALE GENOMIC DNA]</scope>
    <source>
        <strain evidence="2">KCTC 52274</strain>
    </source>
</reference>
<sequence>MNILITNNEMDSYTGTTVYVKELAISLINKGENVQIYSRHVGEIGLEIRKKGIIITDSLKDITFAPDIIHAHHNTTTFDVLFFFRDTPVIFWIHDRLTPLDYPPLHKNIVKYVAVDYNCKERYSADCGFLPSDTEVIYNWVNLKRFALKEKYHRHPLKALVFSNYANNKNYLTNIQEACEKCGLDLEVIGQGSGNQKRDPELYLMHYDIIFAKAKAAMESMATGAGVIVCDFQGLAGFVTSDKLSHYRKFNFGMKLMDRQITKENLIKEIKKYDIDDILEVSKTVRSEIDMDHIIDKIHCLYIDCITYYKNGNRGKYTFSIKNFLTVKTKTFYISKKQYLFYNFNSLFVFLHKLKKFFGI</sequence>
<gene>
    <name evidence="1" type="ORF">ACFSR1_19225</name>
</gene>
<comment type="caution">
    <text evidence="1">The sequence shown here is derived from an EMBL/GenBank/DDBJ whole genome shotgun (WGS) entry which is preliminary data.</text>
</comment>
<accession>A0ABW5LJM4</accession>
<keyword evidence="2" id="KW-1185">Reference proteome</keyword>